<dbReference type="InterPro" id="IPR043442">
    <property type="entry name" value="Perm1"/>
</dbReference>
<evidence type="ECO:0000313" key="3">
    <source>
        <dbReference type="Proteomes" id="UP000694620"/>
    </source>
</evidence>
<evidence type="ECO:0000313" key="2">
    <source>
        <dbReference type="Ensembl" id="ENSECRP00000008789.1"/>
    </source>
</evidence>
<keyword evidence="3" id="KW-1185">Reference proteome</keyword>
<dbReference type="Ensembl" id="ENSECRT00000008936.1">
    <property type="protein sequence ID" value="ENSECRP00000008789.1"/>
    <property type="gene ID" value="ENSECRG00000005895.1"/>
</dbReference>
<evidence type="ECO:0000256" key="1">
    <source>
        <dbReference type="SAM" id="SignalP"/>
    </source>
</evidence>
<dbReference type="PANTHER" id="PTHR47282">
    <property type="entry name" value="PGC-1 AND ERR-INDUCED REGULATOR IN MUSCLE PROTEIN 1"/>
    <property type="match status" value="1"/>
</dbReference>
<dbReference type="Proteomes" id="UP000694620">
    <property type="component" value="Chromosome 8"/>
</dbReference>
<organism evidence="2 3">
    <name type="scientific">Erpetoichthys calabaricus</name>
    <name type="common">Rope fish</name>
    <name type="synonym">Calamoichthys calabaricus</name>
    <dbReference type="NCBI Taxonomy" id="27687"/>
    <lineage>
        <taxon>Eukaryota</taxon>
        <taxon>Metazoa</taxon>
        <taxon>Chordata</taxon>
        <taxon>Craniata</taxon>
        <taxon>Vertebrata</taxon>
        <taxon>Euteleostomi</taxon>
        <taxon>Actinopterygii</taxon>
        <taxon>Polypteriformes</taxon>
        <taxon>Polypteridae</taxon>
        <taxon>Erpetoichthys</taxon>
    </lineage>
</organism>
<accession>A0A8C4X6C4</accession>
<proteinExistence type="predicted"/>
<dbReference type="GO" id="GO:0005737">
    <property type="term" value="C:cytoplasm"/>
    <property type="evidence" value="ECO:0007669"/>
    <property type="project" value="TreeGrafter"/>
</dbReference>
<dbReference type="GO" id="GO:0005634">
    <property type="term" value="C:nucleus"/>
    <property type="evidence" value="ECO:0007669"/>
    <property type="project" value="TreeGrafter"/>
</dbReference>
<dbReference type="PANTHER" id="PTHR47282:SF1">
    <property type="entry name" value="PGC-1 AND ERR-INDUCED REGULATOR IN MUSCLE PROTEIN 1"/>
    <property type="match status" value="1"/>
</dbReference>
<feature type="chain" id="PRO_5034580246" evidence="1">
    <location>
        <begin position="19"/>
        <end position="46"/>
    </location>
</feature>
<feature type="signal peptide" evidence="1">
    <location>
        <begin position="1"/>
        <end position="18"/>
    </location>
</feature>
<protein>
    <submittedName>
        <fullName evidence="2">Uncharacterized protein</fullName>
    </submittedName>
</protein>
<dbReference type="GO" id="GO:0014850">
    <property type="term" value="P:response to muscle activity"/>
    <property type="evidence" value="ECO:0007669"/>
    <property type="project" value="TreeGrafter"/>
</dbReference>
<sequence length="46" mass="5278">MCLVCIAFASWAMRSANLQSPDMWKTGNNLRFIGLHSCIRVFPLFM</sequence>
<name>A0A8C4X6C4_ERPCA</name>
<reference evidence="2" key="2">
    <citation type="submission" date="2025-08" db="UniProtKB">
        <authorList>
            <consortium name="Ensembl"/>
        </authorList>
    </citation>
    <scope>IDENTIFICATION</scope>
</reference>
<reference evidence="2" key="1">
    <citation type="submission" date="2021-06" db="EMBL/GenBank/DDBJ databases">
        <authorList>
            <consortium name="Wellcome Sanger Institute Data Sharing"/>
        </authorList>
    </citation>
    <scope>NUCLEOTIDE SEQUENCE [LARGE SCALE GENOMIC DNA]</scope>
</reference>
<reference evidence="2" key="3">
    <citation type="submission" date="2025-09" db="UniProtKB">
        <authorList>
            <consortium name="Ensembl"/>
        </authorList>
    </citation>
    <scope>IDENTIFICATION</scope>
</reference>
<dbReference type="AlphaFoldDB" id="A0A8C4X6C4"/>
<dbReference type="GO" id="GO:0006355">
    <property type="term" value="P:regulation of DNA-templated transcription"/>
    <property type="evidence" value="ECO:0007669"/>
    <property type="project" value="InterPro"/>
</dbReference>
<keyword evidence="1" id="KW-0732">Signal</keyword>